<evidence type="ECO:0000256" key="2">
    <source>
        <dbReference type="ARBA" id="ARBA00023128"/>
    </source>
</evidence>
<evidence type="ECO:0000256" key="1">
    <source>
        <dbReference type="ARBA" id="ARBA00004173"/>
    </source>
</evidence>
<dbReference type="InterPro" id="IPR011335">
    <property type="entry name" value="Restrct_endonuc-II-like"/>
</dbReference>
<dbReference type="SUPFAM" id="SSF52980">
    <property type="entry name" value="Restriction endonuclease-like"/>
    <property type="match status" value="1"/>
</dbReference>
<name>A0AAE8SYJ9_9PEZI</name>
<dbReference type="Proteomes" id="UP001187682">
    <property type="component" value="Unassembled WGS sequence"/>
</dbReference>
<evidence type="ECO:0000256" key="3">
    <source>
        <dbReference type="SAM" id="MobiDB-lite"/>
    </source>
</evidence>
<dbReference type="GO" id="GO:0006302">
    <property type="term" value="P:double-strand break repair"/>
    <property type="evidence" value="ECO:0007669"/>
    <property type="project" value="UniProtKB-ARBA"/>
</dbReference>
<dbReference type="GO" id="GO:0005739">
    <property type="term" value="C:mitochondrion"/>
    <property type="evidence" value="ECO:0007669"/>
    <property type="project" value="UniProtKB-SubCell"/>
</dbReference>
<proteinExistence type="predicted"/>
<comment type="subcellular location">
    <subcellularLocation>
        <location evidence="1">Mitochondrion</location>
    </subcellularLocation>
</comment>
<gene>
    <name evidence="4" type="ORF">DNG_08645</name>
</gene>
<evidence type="ECO:0000313" key="4">
    <source>
        <dbReference type="EMBL" id="SPO05956.1"/>
    </source>
</evidence>
<evidence type="ECO:0008006" key="6">
    <source>
        <dbReference type="Google" id="ProtNLM"/>
    </source>
</evidence>
<dbReference type="EMBL" id="ONZQ02000014">
    <property type="protein sequence ID" value="SPO05956.1"/>
    <property type="molecule type" value="Genomic_DNA"/>
</dbReference>
<dbReference type="PANTHER" id="PTHR28133:SF1">
    <property type="entry name" value="REQUIRED FOR RESPIRATORY GROWTH PROTEIN 7, MITOCHONDRIAL"/>
    <property type="match status" value="1"/>
</dbReference>
<reference evidence="4" key="1">
    <citation type="submission" date="2018-03" db="EMBL/GenBank/DDBJ databases">
        <authorList>
            <person name="Guldener U."/>
        </authorList>
    </citation>
    <scope>NUCLEOTIDE SEQUENCE</scope>
</reference>
<dbReference type="InterPro" id="IPR018828">
    <property type="entry name" value="RRG7"/>
</dbReference>
<dbReference type="AlphaFoldDB" id="A0AAE8SYJ9"/>
<protein>
    <recommendedName>
        <fullName evidence="6">DUF2034 domain-containing protein</fullName>
    </recommendedName>
</protein>
<dbReference type="Pfam" id="PF10356">
    <property type="entry name" value="RRG7"/>
    <property type="match status" value="2"/>
</dbReference>
<feature type="region of interest" description="Disordered" evidence="3">
    <location>
        <begin position="16"/>
        <end position="45"/>
    </location>
</feature>
<feature type="compositionally biased region" description="Basic and acidic residues" evidence="3">
    <location>
        <begin position="26"/>
        <end position="36"/>
    </location>
</feature>
<comment type="caution">
    <text evidence="4">The sequence shown here is derived from an EMBL/GenBank/DDBJ whole genome shotgun (WGS) entry which is preliminary data.</text>
</comment>
<organism evidence="4 5">
    <name type="scientific">Cephalotrichum gorgonifer</name>
    <dbReference type="NCBI Taxonomy" id="2041049"/>
    <lineage>
        <taxon>Eukaryota</taxon>
        <taxon>Fungi</taxon>
        <taxon>Dikarya</taxon>
        <taxon>Ascomycota</taxon>
        <taxon>Pezizomycotina</taxon>
        <taxon>Sordariomycetes</taxon>
        <taxon>Hypocreomycetidae</taxon>
        <taxon>Microascales</taxon>
        <taxon>Microascaceae</taxon>
        <taxon>Cephalotrichum</taxon>
    </lineage>
</organism>
<sequence>MGSHFRAHRAGRSLWRSLSTGGTPRRAADPIRRDPLFPEPSSTSHHDLRSFLEYADRTELNVKSPVYVGTHYEYTVSSTLSQYGFSLKRVGGASDYGIDLLGTWSVPSSSEPLKVLVQCKAGAIGPHVVRELEGAFVGAPVGWRGQGVLGVLASRKVATKGVGEALARSRWPMVFVCCSADGTVSQVRWNQRAEAEGLEGVHAAARHSGGKAGSRIALTWKGKPIRCAGEEDGKGGD</sequence>
<dbReference type="PANTHER" id="PTHR28133">
    <property type="entry name" value="REQUIRED FOR RESPIRATORY GROWTH PROTEIN 7, MITOCHONDRIAL"/>
    <property type="match status" value="1"/>
</dbReference>
<keyword evidence="5" id="KW-1185">Reference proteome</keyword>
<keyword evidence="2" id="KW-0496">Mitochondrion</keyword>
<evidence type="ECO:0000313" key="5">
    <source>
        <dbReference type="Proteomes" id="UP001187682"/>
    </source>
</evidence>
<accession>A0AAE8SYJ9</accession>